<name>H7EPK3_9SPIR</name>
<keyword evidence="3" id="KW-1185">Reference proteome</keyword>
<evidence type="ECO:0000313" key="2">
    <source>
        <dbReference type="EMBL" id="EIC00404.1"/>
    </source>
</evidence>
<dbReference type="RefSeq" id="WP_002706583.1">
    <property type="nucleotide sequence ID" value="NZ_AGRW01000055.1"/>
</dbReference>
<organism evidence="2 3">
    <name type="scientific">Treponema saccharophilum DSM 2985</name>
    <dbReference type="NCBI Taxonomy" id="907348"/>
    <lineage>
        <taxon>Bacteria</taxon>
        <taxon>Pseudomonadati</taxon>
        <taxon>Spirochaetota</taxon>
        <taxon>Spirochaetia</taxon>
        <taxon>Spirochaetales</taxon>
        <taxon>Treponemataceae</taxon>
        <taxon>Treponema</taxon>
    </lineage>
</organism>
<dbReference type="PROSITE" id="PS51257">
    <property type="entry name" value="PROKAR_LIPOPROTEIN"/>
    <property type="match status" value="1"/>
</dbReference>
<evidence type="ECO:0008006" key="4">
    <source>
        <dbReference type="Google" id="ProtNLM"/>
    </source>
</evidence>
<gene>
    <name evidence="2" type="ORF">TresaDRAFT_0498</name>
</gene>
<reference evidence="2 3" key="1">
    <citation type="submission" date="2011-09" db="EMBL/GenBank/DDBJ databases">
        <title>The draft genome of Treponema saccharophilum DSM 2985.</title>
        <authorList>
            <consortium name="US DOE Joint Genome Institute (JGI-PGF)"/>
            <person name="Lucas S."/>
            <person name="Copeland A."/>
            <person name="Lapidus A."/>
            <person name="Glavina del Rio T."/>
            <person name="Dalin E."/>
            <person name="Tice H."/>
            <person name="Bruce D."/>
            <person name="Goodwin L."/>
            <person name="Pitluck S."/>
            <person name="Peters L."/>
            <person name="Kyrpides N."/>
            <person name="Mavromatis K."/>
            <person name="Ivanova N."/>
            <person name="Markowitz V."/>
            <person name="Cheng J.-F."/>
            <person name="Hugenholtz P."/>
            <person name="Woyke T."/>
            <person name="Wu D."/>
            <person name="Gronow S."/>
            <person name="Wellnitz S."/>
            <person name="Brambilla E."/>
            <person name="Klenk H.-P."/>
            <person name="Eisen J.A."/>
        </authorList>
    </citation>
    <scope>NUCLEOTIDE SEQUENCE [LARGE SCALE GENOMIC DNA]</scope>
    <source>
        <strain evidence="2 3">DSM 2985</strain>
    </source>
</reference>
<sequence length="81" mass="8644">MIRIFGVFCFVVAVGMMAGACAKYKSSEDRDAAPVQKLGASSVDWGGSRETKFNDVYVGDEFEQANENAGNDSASNVKIGK</sequence>
<dbReference type="AlphaFoldDB" id="H7EPK3"/>
<dbReference type="EMBL" id="AGRW01000055">
    <property type="protein sequence ID" value="EIC00404.1"/>
    <property type="molecule type" value="Genomic_DNA"/>
</dbReference>
<accession>H7EPK3</accession>
<protein>
    <recommendedName>
        <fullName evidence="4">Lipoprotein</fullName>
    </recommendedName>
</protein>
<comment type="caution">
    <text evidence="2">The sequence shown here is derived from an EMBL/GenBank/DDBJ whole genome shotgun (WGS) entry which is preliminary data.</text>
</comment>
<dbReference type="PATRIC" id="fig|907348.3.peg.2905"/>
<keyword evidence="1" id="KW-0732">Signal</keyword>
<evidence type="ECO:0000313" key="3">
    <source>
        <dbReference type="Proteomes" id="UP000003571"/>
    </source>
</evidence>
<feature type="chain" id="PRO_5003609874" description="Lipoprotein" evidence="1">
    <location>
        <begin position="23"/>
        <end position="81"/>
    </location>
</feature>
<feature type="signal peptide" evidence="1">
    <location>
        <begin position="1"/>
        <end position="22"/>
    </location>
</feature>
<dbReference type="Proteomes" id="UP000003571">
    <property type="component" value="Unassembled WGS sequence"/>
</dbReference>
<evidence type="ECO:0000256" key="1">
    <source>
        <dbReference type="SAM" id="SignalP"/>
    </source>
</evidence>
<proteinExistence type="predicted"/>